<keyword evidence="3" id="KW-1185">Reference proteome</keyword>
<name>A0A518FYV0_9PLAN</name>
<accession>A0A518FYV0</accession>
<gene>
    <name evidence="1" type="ORF">Enr10x_58490</name>
    <name evidence="2" type="ORF">Pan153_61120</name>
</gene>
<protein>
    <submittedName>
        <fullName evidence="2">Uncharacterized protein</fullName>
    </submittedName>
</protein>
<evidence type="ECO:0000313" key="3">
    <source>
        <dbReference type="Proteomes" id="UP000315647"/>
    </source>
</evidence>
<accession>A0A517QFS6</accession>
<proteinExistence type="predicted"/>
<dbReference type="Proteomes" id="UP000320839">
    <property type="component" value="Chromosome"/>
</dbReference>
<dbReference type="RefSeq" id="WP_145452431.1">
    <property type="nucleotide sequence ID" value="NZ_CP036317.1"/>
</dbReference>
<organism evidence="2 4">
    <name type="scientific">Gimesia panareensis</name>
    <dbReference type="NCBI Taxonomy" id="2527978"/>
    <lineage>
        <taxon>Bacteria</taxon>
        <taxon>Pseudomonadati</taxon>
        <taxon>Planctomycetota</taxon>
        <taxon>Planctomycetia</taxon>
        <taxon>Planctomycetales</taxon>
        <taxon>Planctomycetaceae</taxon>
        <taxon>Gimesia</taxon>
    </lineage>
</organism>
<evidence type="ECO:0000313" key="4">
    <source>
        <dbReference type="Proteomes" id="UP000320839"/>
    </source>
</evidence>
<dbReference type="AlphaFoldDB" id="A0A518FYV0"/>
<dbReference type="EMBL" id="CP037421">
    <property type="protein sequence ID" value="QDT30483.1"/>
    <property type="molecule type" value="Genomic_DNA"/>
</dbReference>
<dbReference type="OrthoDB" id="288054at2"/>
<dbReference type="Proteomes" id="UP000315647">
    <property type="component" value="Chromosome"/>
</dbReference>
<reference evidence="2 4" key="1">
    <citation type="submission" date="2019-02" db="EMBL/GenBank/DDBJ databases">
        <title>Deep-cultivation of Planctomycetes and their phenomic and genomic characterization uncovers novel biology.</title>
        <authorList>
            <person name="Wiegand S."/>
            <person name="Jogler M."/>
            <person name="Boedeker C."/>
            <person name="Pinto D."/>
            <person name="Vollmers J."/>
            <person name="Rivas-Marin E."/>
            <person name="Kohn T."/>
            <person name="Peeters S.H."/>
            <person name="Heuer A."/>
            <person name="Rast P."/>
            <person name="Oberbeckmann S."/>
            <person name="Bunk B."/>
            <person name="Jeske O."/>
            <person name="Meyerdierks A."/>
            <person name="Storesund J.E."/>
            <person name="Kallscheuer N."/>
            <person name="Luecker S."/>
            <person name="Lage O.M."/>
            <person name="Pohl T."/>
            <person name="Merkel B.J."/>
            <person name="Hornburger P."/>
            <person name="Mueller R.-W."/>
            <person name="Bruemmer F."/>
            <person name="Labrenz M."/>
            <person name="Spormann A.M."/>
            <person name="Op den Camp H."/>
            <person name="Overmann J."/>
            <person name="Amann R."/>
            <person name="Jetten M.S.M."/>
            <person name="Mascher T."/>
            <person name="Medema M.H."/>
            <person name="Devos D.P."/>
            <person name="Kaster A.-K."/>
            <person name="Ovreas L."/>
            <person name="Rohde M."/>
            <person name="Galperin M.Y."/>
            <person name="Jogler C."/>
        </authorList>
    </citation>
    <scope>NUCLEOTIDE SEQUENCE [LARGE SCALE GENOMIC DNA]</scope>
    <source>
        <strain evidence="1 3">Enr10</strain>
        <strain evidence="2 4">Pan153</strain>
    </source>
</reference>
<sequence length="128" mass="14567">MGLLLLHPDLYFRDCQHCLKYIYDEETAELQKFHGEPCKRVVPAPCCNPKHPKFPGSCPKGTAEKPKVLSSKNAKTYQHWKECKAVGQFPDDDIVRQNAAIIQEIVDSVAEHKQLEMMSMMMMGKTMG</sequence>
<dbReference type="EMBL" id="CP036317">
    <property type="protein sequence ID" value="QDV21424.1"/>
    <property type="molecule type" value="Genomic_DNA"/>
</dbReference>
<evidence type="ECO:0000313" key="1">
    <source>
        <dbReference type="EMBL" id="QDT30483.1"/>
    </source>
</evidence>
<evidence type="ECO:0000313" key="2">
    <source>
        <dbReference type="EMBL" id="QDV21424.1"/>
    </source>
</evidence>